<dbReference type="GO" id="GO:0016747">
    <property type="term" value="F:acyltransferase activity, transferring groups other than amino-acyl groups"/>
    <property type="evidence" value="ECO:0007669"/>
    <property type="project" value="TreeGrafter"/>
</dbReference>
<dbReference type="PANTHER" id="PTHR31642:SF310">
    <property type="entry name" value="FATTY ALCOHOL:CAFFEOYL-COA ACYLTRANSFERASE"/>
    <property type="match status" value="1"/>
</dbReference>
<comment type="caution">
    <text evidence="2">The sequence shown here is derived from an EMBL/GenBank/DDBJ whole genome shotgun (WGS) entry which is preliminary data.</text>
</comment>
<proteinExistence type="predicted"/>
<dbReference type="Proteomes" id="UP000193920">
    <property type="component" value="Unassembled WGS sequence"/>
</dbReference>
<keyword evidence="1" id="KW-0808">Transferase</keyword>
<name>A0A1Y2CZE1_9FUNG</name>
<dbReference type="AlphaFoldDB" id="A0A1Y2CZE1"/>
<gene>
    <name evidence="2" type="ORF">LY90DRAFT_508316</name>
</gene>
<dbReference type="EMBL" id="MCOG01000095">
    <property type="protein sequence ID" value="ORY51715.1"/>
    <property type="molecule type" value="Genomic_DNA"/>
</dbReference>
<dbReference type="Gene3D" id="3.30.559.10">
    <property type="entry name" value="Chloramphenicol acetyltransferase-like domain"/>
    <property type="match status" value="2"/>
</dbReference>
<dbReference type="PANTHER" id="PTHR31642">
    <property type="entry name" value="TRICHOTHECENE 3-O-ACETYLTRANSFERASE"/>
    <property type="match status" value="1"/>
</dbReference>
<organism evidence="2 3">
    <name type="scientific">Neocallimastix californiae</name>
    <dbReference type="NCBI Taxonomy" id="1754190"/>
    <lineage>
        <taxon>Eukaryota</taxon>
        <taxon>Fungi</taxon>
        <taxon>Fungi incertae sedis</taxon>
        <taxon>Chytridiomycota</taxon>
        <taxon>Chytridiomycota incertae sedis</taxon>
        <taxon>Neocallimastigomycetes</taxon>
        <taxon>Neocallimastigales</taxon>
        <taxon>Neocallimastigaceae</taxon>
        <taxon>Neocallimastix</taxon>
    </lineage>
</organism>
<dbReference type="InterPro" id="IPR023213">
    <property type="entry name" value="CAT-like_dom_sf"/>
</dbReference>
<protein>
    <submittedName>
        <fullName evidence="2">Uncharacterized protein</fullName>
    </submittedName>
</protein>
<evidence type="ECO:0000313" key="2">
    <source>
        <dbReference type="EMBL" id="ORY51715.1"/>
    </source>
</evidence>
<dbReference type="STRING" id="1754190.A0A1Y2CZE1"/>
<dbReference type="InterPro" id="IPR050317">
    <property type="entry name" value="Plant_Fungal_Acyltransferase"/>
</dbReference>
<reference evidence="2 3" key="1">
    <citation type="submission" date="2016-08" db="EMBL/GenBank/DDBJ databases">
        <title>A Parts List for Fungal Cellulosomes Revealed by Comparative Genomics.</title>
        <authorList>
            <consortium name="DOE Joint Genome Institute"/>
            <person name="Haitjema C.H."/>
            <person name="Gilmore S.P."/>
            <person name="Henske J.K."/>
            <person name="Solomon K.V."/>
            <person name="De Groot R."/>
            <person name="Kuo A."/>
            <person name="Mondo S.J."/>
            <person name="Salamov A.A."/>
            <person name="Labutti K."/>
            <person name="Zhao Z."/>
            <person name="Chiniquy J."/>
            <person name="Barry K."/>
            <person name="Brewer H.M."/>
            <person name="Purvine S.O."/>
            <person name="Wright A.T."/>
            <person name="Boxma B."/>
            <person name="Van Alen T."/>
            <person name="Hackstein J.H."/>
            <person name="Baker S.E."/>
            <person name="Grigoriev I.V."/>
            <person name="O'Malley M.A."/>
        </authorList>
    </citation>
    <scope>NUCLEOTIDE SEQUENCE [LARGE SCALE GENOMIC DNA]</scope>
    <source>
        <strain evidence="2 3">G1</strain>
    </source>
</reference>
<dbReference type="OrthoDB" id="671439at2759"/>
<evidence type="ECO:0000256" key="1">
    <source>
        <dbReference type="ARBA" id="ARBA00022679"/>
    </source>
</evidence>
<dbReference type="Pfam" id="PF02458">
    <property type="entry name" value="Transferase"/>
    <property type="match status" value="1"/>
</dbReference>
<keyword evidence="3" id="KW-1185">Reference proteome</keyword>
<sequence>MGFGLKQICMITAVGTGVIAGVAIASRNDYSTEKMWNKTKKNVVQMTKRATKIINSKKNEVIEVEKSDSETLMAASLARVIDVVLEDSEIIVANENTNASNTTEDSTESHKIITLPSINQIYYTQDVCSNLFFINCDLDNAKLRKSLENLLNTYGVLSGRLIKNKKTDLYEVSLNNKGVFFSMVKYDGNMSDILPNVKENNLSPNYSNLFGQDYSLSQYVSLSLPILQIRITHFNDNKTCIGVRYPTIIADITSISKFIEDWSVLYRGEEIQKATVFNFNWISQVVKASDNNVLPITYQPLAFNKIKSVKWVKLAFQMVYEWIVDGGFQTKSFFISDEQLEKLRDQVIADAKFANEKQAPAQSSTTDATTDATAAADSSNIDWISDKDVLIAHIWKKISIIPRKVAFSNRVFKCNNLRKYVDDIENVFGNMNVYSVTPLTYITLLSPLYHLSKKIHTSIINFSFQLDNLLQWINGQENSELPLIGVPAVLYGKHSDLLVDDLEVDRSNIRFNSSDNEKESDVVWIYKEFKPSIPNCLNIVRTSEISSNTQKGYYIYLTLSRLDMNAFINQGGI</sequence>
<accession>A0A1Y2CZE1</accession>
<evidence type="ECO:0000313" key="3">
    <source>
        <dbReference type="Proteomes" id="UP000193920"/>
    </source>
</evidence>